<keyword evidence="6" id="KW-0732">Signal</keyword>
<dbReference type="InterPro" id="IPR002902">
    <property type="entry name" value="GNK2"/>
</dbReference>
<feature type="domain" description="Gnk2-homologous" evidence="19">
    <location>
        <begin position="181"/>
        <end position="286"/>
    </location>
</feature>
<keyword evidence="12 17" id="KW-0472">Membrane</keyword>
<dbReference type="Gene3D" id="3.30.430.20">
    <property type="entry name" value="Gnk2 domain, C-X8-C-X2-C motif"/>
    <property type="match status" value="2"/>
</dbReference>
<dbReference type="Pfam" id="PF01657">
    <property type="entry name" value="Stress-antifung"/>
    <property type="match status" value="2"/>
</dbReference>
<dbReference type="PROSITE" id="PS51473">
    <property type="entry name" value="GNK2"/>
    <property type="match status" value="2"/>
</dbReference>
<keyword evidence="21" id="KW-1185">Reference proteome</keyword>
<evidence type="ECO:0000259" key="19">
    <source>
        <dbReference type="PROSITE" id="PS51473"/>
    </source>
</evidence>
<dbReference type="GO" id="GO:0004674">
    <property type="term" value="F:protein serine/threonine kinase activity"/>
    <property type="evidence" value="ECO:0007669"/>
    <property type="project" value="UniProtKB-KW"/>
</dbReference>
<comment type="caution">
    <text evidence="20">The sequence shown here is derived from an EMBL/GenBank/DDBJ whole genome shotgun (WGS) entry which is preliminary data.</text>
</comment>
<dbReference type="PANTHER" id="PTHR47973">
    <property type="entry name" value="CYSTEINE-RICH RECEPTOR-LIKE PROTEIN KINASE 3"/>
    <property type="match status" value="1"/>
</dbReference>
<dbReference type="EMBL" id="VEPZ02000825">
    <property type="protein sequence ID" value="KAE8717358.1"/>
    <property type="molecule type" value="Genomic_DNA"/>
</dbReference>
<evidence type="ECO:0000256" key="6">
    <source>
        <dbReference type="ARBA" id="ARBA00022729"/>
    </source>
</evidence>
<evidence type="ECO:0000313" key="21">
    <source>
        <dbReference type="Proteomes" id="UP000436088"/>
    </source>
</evidence>
<keyword evidence="8" id="KW-0547">Nucleotide-binding</keyword>
<dbReference type="PROSITE" id="PS00108">
    <property type="entry name" value="PROTEIN_KINASE_ST"/>
    <property type="match status" value="1"/>
</dbReference>
<evidence type="ECO:0000256" key="9">
    <source>
        <dbReference type="ARBA" id="ARBA00022777"/>
    </source>
</evidence>
<evidence type="ECO:0000256" key="16">
    <source>
        <dbReference type="ARBA" id="ARBA00047951"/>
    </source>
</evidence>
<keyword evidence="13" id="KW-0675">Receptor</keyword>
<dbReference type="FunFam" id="3.30.200.20:FF:000177">
    <property type="entry name" value="Cysteine-rich receptor-like protein kinase 2"/>
    <property type="match status" value="1"/>
</dbReference>
<dbReference type="InterPro" id="IPR011009">
    <property type="entry name" value="Kinase-like_dom_sf"/>
</dbReference>
<reference evidence="20" key="1">
    <citation type="submission" date="2019-09" db="EMBL/GenBank/DDBJ databases">
        <title>Draft genome information of white flower Hibiscus syriacus.</title>
        <authorList>
            <person name="Kim Y.-M."/>
        </authorList>
    </citation>
    <scope>NUCLEOTIDE SEQUENCE [LARGE SCALE GENOMIC DNA]</scope>
    <source>
        <strain evidence="20">YM2019G1</strain>
    </source>
</reference>
<name>A0A6A3BPT6_HIBSY</name>
<comment type="subcellular location">
    <subcellularLocation>
        <location evidence="1">Membrane</location>
        <topology evidence="1">Single-pass membrane protein</topology>
    </subcellularLocation>
</comment>
<comment type="catalytic activity">
    <reaction evidence="16">
        <text>L-threonyl-[protein] + ATP = O-phospho-L-threonyl-[protein] + ADP + H(+)</text>
        <dbReference type="Rhea" id="RHEA:46608"/>
        <dbReference type="Rhea" id="RHEA-COMP:11060"/>
        <dbReference type="Rhea" id="RHEA-COMP:11605"/>
        <dbReference type="ChEBI" id="CHEBI:15378"/>
        <dbReference type="ChEBI" id="CHEBI:30013"/>
        <dbReference type="ChEBI" id="CHEBI:30616"/>
        <dbReference type="ChEBI" id="CHEBI:61977"/>
        <dbReference type="ChEBI" id="CHEBI:456216"/>
    </reaction>
</comment>
<dbReference type="FunFam" id="1.10.510.10:FF:000336">
    <property type="entry name" value="Cysteine-rich receptor-like protein kinase 2"/>
    <property type="match status" value="1"/>
</dbReference>
<evidence type="ECO:0000256" key="1">
    <source>
        <dbReference type="ARBA" id="ARBA00004167"/>
    </source>
</evidence>
<feature type="domain" description="Protein kinase" evidence="18">
    <location>
        <begin position="365"/>
        <end position="620"/>
    </location>
</feature>
<proteinExistence type="predicted"/>
<dbReference type="Pfam" id="PF07714">
    <property type="entry name" value="PK_Tyr_Ser-Thr"/>
    <property type="match status" value="1"/>
</dbReference>
<dbReference type="FunFam" id="3.30.430.20:FF:000015">
    <property type="entry name" value="Cysteine-rich receptor-like protein kinase 3"/>
    <property type="match status" value="1"/>
</dbReference>
<dbReference type="GO" id="GO:0005524">
    <property type="term" value="F:ATP binding"/>
    <property type="evidence" value="ECO:0007669"/>
    <property type="project" value="UniProtKB-KW"/>
</dbReference>
<evidence type="ECO:0000256" key="13">
    <source>
        <dbReference type="ARBA" id="ARBA00023170"/>
    </source>
</evidence>
<accession>A0A6A3BPT6</accession>
<gene>
    <name evidence="20" type="ORF">F3Y22_tig00110050pilonHSYRG00077</name>
</gene>
<evidence type="ECO:0000256" key="12">
    <source>
        <dbReference type="ARBA" id="ARBA00023136"/>
    </source>
</evidence>
<evidence type="ECO:0000256" key="7">
    <source>
        <dbReference type="ARBA" id="ARBA00022737"/>
    </source>
</evidence>
<evidence type="ECO:0000256" key="10">
    <source>
        <dbReference type="ARBA" id="ARBA00022840"/>
    </source>
</evidence>
<evidence type="ECO:0000256" key="3">
    <source>
        <dbReference type="ARBA" id="ARBA00022553"/>
    </source>
</evidence>
<evidence type="ECO:0000256" key="5">
    <source>
        <dbReference type="ARBA" id="ARBA00022692"/>
    </source>
</evidence>
<protein>
    <submittedName>
        <fullName evidence="20">Cysteine-rich receptor-like protein kinase 1</fullName>
    </submittedName>
</protein>
<dbReference type="CDD" id="cd23509">
    <property type="entry name" value="Gnk2-like"/>
    <property type="match status" value="2"/>
</dbReference>
<dbReference type="Gene3D" id="1.10.510.10">
    <property type="entry name" value="Transferase(Phosphotransferase) domain 1"/>
    <property type="match status" value="1"/>
</dbReference>
<feature type="domain" description="Gnk2-homologous" evidence="19">
    <location>
        <begin position="71"/>
        <end position="172"/>
    </location>
</feature>
<evidence type="ECO:0000256" key="17">
    <source>
        <dbReference type="SAM" id="Phobius"/>
    </source>
</evidence>
<evidence type="ECO:0000256" key="15">
    <source>
        <dbReference type="ARBA" id="ARBA00047558"/>
    </source>
</evidence>
<dbReference type="GO" id="GO:0016020">
    <property type="term" value="C:membrane"/>
    <property type="evidence" value="ECO:0007669"/>
    <property type="project" value="UniProtKB-SubCell"/>
</dbReference>
<keyword evidence="5 17" id="KW-0812">Transmembrane</keyword>
<evidence type="ECO:0000256" key="4">
    <source>
        <dbReference type="ARBA" id="ARBA00022679"/>
    </source>
</evidence>
<dbReference type="InterPro" id="IPR038408">
    <property type="entry name" value="GNK2_sf"/>
</dbReference>
<keyword evidence="3" id="KW-0597">Phosphoprotein</keyword>
<dbReference type="Gene3D" id="3.30.200.20">
    <property type="entry name" value="Phosphorylase Kinase, domain 1"/>
    <property type="match status" value="1"/>
</dbReference>
<dbReference type="PROSITE" id="PS50011">
    <property type="entry name" value="PROTEIN_KINASE_DOM"/>
    <property type="match status" value="1"/>
</dbReference>
<keyword evidence="4" id="KW-0808">Transferase</keyword>
<keyword evidence="2" id="KW-0723">Serine/threonine-protein kinase</keyword>
<keyword evidence="7" id="KW-0677">Repeat</keyword>
<dbReference type="AlphaFoldDB" id="A0A6A3BPT6"/>
<dbReference type="SUPFAM" id="SSF56112">
    <property type="entry name" value="Protein kinase-like (PK-like)"/>
    <property type="match status" value="1"/>
</dbReference>
<dbReference type="SMART" id="SM00220">
    <property type="entry name" value="S_TKc"/>
    <property type="match status" value="1"/>
</dbReference>
<organism evidence="20 21">
    <name type="scientific">Hibiscus syriacus</name>
    <name type="common">Rose of Sharon</name>
    <dbReference type="NCBI Taxonomy" id="106335"/>
    <lineage>
        <taxon>Eukaryota</taxon>
        <taxon>Viridiplantae</taxon>
        <taxon>Streptophyta</taxon>
        <taxon>Embryophyta</taxon>
        <taxon>Tracheophyta</taxon>
        <taxon>Spermatophyta</taxon>
        <taxon>Magnoliopsida</taxon>
        <taxon>eudicotyledons</taxon>
        <taxon>Gunneridae</taxon>
        <taxon>Pentapetalae</taxon>
        <taxon>rosids</taxon>
        <taxon>malvids</taxon>
        <taxon>Malvales</taxon>
        <taxon>Malvaceae</taxon>
        <taxon>Malvoideae</taxon>
        <taxon>Hibiscus</taxon>
    </lineage>
</organism>
<dbReference type="Proteomes" id="UP000436088">
    <property type="component" value="Unassembled WGS sequence"/>
</dbReference>
<keyword evidence="9" id="KW-0418">Kinase</keyword>
<dbReference type="CDD" id="cd14066">
    <property type="entry name" value="STKc_IRAK"/>
    <property type="match status" value="1"/>
</dbReference>
<evidence type="ECO:0000256" key="14">
    <source>
        <dbReference type="ARBA" id="ARBA00023180"/>
    </source>
</evidence>
<keyword evidence="11 17" id="KW-1133">Transmembrane helix</keyword>
<dbReference type="InterPro" id="IPR000719">
    <property type="entry name" value="Prot_kinase_dom"/>
</dbReference>
<feature type="transmembrane region" description="Helical" evidence="17">
    <location>
        <begin position="299"/>
        <end position="324"/>
    </location>
</feature>
<evidence type="ECO:0000256" key="11">
    <source>
        <dbReference type="ARBA" id="ARBA00022989"/>
    </source>
</evidence>
<comment type="catalytic activity">
    <reaction evidence="15">
        <text>L-seryl-[protein] + ATP = O-phospho-L-seryl-[protein] + ADP + H(+)</text>
        <dbReference type="Rhea" id="RHEA:17989"/>
        <dbReference type="Rhea" id="RHEA-COMP:9863"/>
        <dbReference type="Rhea" id="RHEA-COMP:11604"/>
        <dbReference type="ChEBI" id="CHEBI:15378"/>
        <dbReference type="ChEBI" id="CHEBI:29999"/>
        <dbReference type="ChEBI" id="CHEBI:30616"/>
        <dbReference type="ChEBI" id="CHEBI:83421"/>
        <dbReference type="ChEBI" id="CHEBI:456216"/>
    </reaction>
</comment>
<keyword evidence="14" id="KW-0325">Glycoprotein</keyword>
<dbReference type="InterPro" id="IPR052059">
    <property type="entry name" value="CR_Ser/Thr_kinase"/>
</dbReference>
<dbReference type="InterPro" id="IPR008271">
    <property type="entry name" value="Ser/Thr_kinase_AS"/>
</dbReference>
<evidence type="ECO:0000259" key="18">
    <source>
        <dbReference type="PROSITE" id="PS50011"/>
    </source>
</evidence>
<evidence type="ECO:0000256" key="2">
    <source>
        <dbReference type="ARBA" id="ARBA00022527"/>
    </source>
</evidence>
<evidence type="ECO:0000256" key="8">
    <source>
        <dbReference type="ARBA" id="ARBA00022741"/>
    </source>
</evidence>
<sequence length="680" mass="75773">MPAKEPDIQPRTAKVFILFPPYCPDLQILLSPSPTPTKGEGDKGHNSMPYPWSITTWMFFVLCSCFFVPCLSFEGRVICGSDNQTSNNFAHDVDKAMESLSPLVSSRKWGTVLKKDQQFNVFGFAQCYKDVTPLDCERCFKSSGEQLKRCIPARSARIHLDQCFHRFDHYQFYDEGVDPNYDYVKCGSPMGDFNDTYMREDFQSKLDHVITEVKEEAMGKSRFGVTEAKGGVVTVYALAQCWKTINRSACKQCLTDAGMRLRKCGPGAEGRALYTGCYMRYSTNRFFNNDSKTEDEKGFINWVTFGMALSGISFLVLSVIVALVSYKKLSKTKQGVIDLEDVPHPGNKTSLNFKYEMLERATDFFDESRKLGQGGAGSVFKGILPNSEAVAVKRLFFNTRQWVDQFFNEVTLISGIQHKNLVRLLGCSIEGPESLLVYEYVPNLSLDKILFAKNNTKILNWSQRFNIICGVAEGLAYLHGGSQVKILHRDIKVSNILLDENLCPKIADFGLARCVASDKSHVSTAIAGTLGYMAPEYLVRGQLTDKADVYAFGVLVIEISTGQKNSIFSEGSSSVLYRVWKQYKASNITEAIDSNLDAKFDEKEASTALLVGLLCTQPSVAIRPSMSDVVQMLTNANYRLPRPKQPPFLNASVISPELTLSGSFRMASSALDEPNTGSES</sequence>
<keyword evidence="10" id="KW-0067">ATP-binding</keyword>
<dbReference type="InterPro" id="IPR001245">
    <property type="entry name" value="Ser-Thr/Tyr_kinase_cat_dom"/>
</dbReference>
<evidence type="ECO:0000313" key="20">
    <source>
        <dbReference type="EMBL" id="KAE8717358.1"/>
    </source>
</evidence>